<dbReference type="GO" id="GO:0006096">
    <property type="term" value="P:glycolytic process"/>
    <property type="evidence" value="ECO:0007669"/>
    <property type="project" value="UniProtKB-UniPathway"/>
</dbReference>
<protein>
    <recommendedName>
        <fullName evidence="12">Phosphotransferase</fullName>
        <ecNumber evidence="12">2.7.1.-</ecNumber>
    </recommendedName>
</protein>
<dbReference type="GO" id="GO:0005536">
    <property type="term" value="F:D-glucose binding"/>
    <property type="evidence" value="ECO:0007669"/>
    <property type="project" value="InterPro"/>
</dbReference>
<dbReference type="Gene3D" id="3.40.367.20">
    <property type="match status" value="1"/>
</dbReference>
<evidence type="ECO:0000313" key="15">
    <source>
        <dbReference type="EMBL" id="RUS31291.1"/>
    </source>
</evidence>
<keyword evidence="8 12" id="KW-0324">Glycolysis</keyword>
<comment type="catalytic activity">
    <reaction evidence="9">
        <text>a D-hexose + ATP = a D-hexose 6-phosphate + ADP + H(+)</text>
        <dbReference type="Rhea" id="RHEA:22740"/>
        <dbReference type="ChEBI" id="CHEBI:4194"/>
        <dbReference type="ChEBI" id="CHEBI:15378"/>
        <dbReference type="ChEBI" id="CHEBI:30616"/>
        <dbReference type="ChEBI" id="CHEBI:229467"/>
        <dbReference type="ChEBI" id="CHEBI:456216"/>
        <dbReference type="EC" id="2.7.1.1"/>
    </reaction>
    <physiologicalReaction direction="left-to-right" evidence="9">
        <dbReference type="Rhea" id="RHEA:22741"/>
    </physiologicalReaction>
</comment>
<feature type="domain" description="Hexokinase N-terminal" evidence="13">
    <location>
        <begin position="25"/>
        <end position="216"/>
    </location>
</feature>
<dbReference type="PANTHER" id="PTHR19443">
    <property type="entry name" value="HEXOKINASE"/>
    <property type="match status" value="1"/>
</dbReference>
<evidence type="ECO:0000256" key="11">
    <source>
        <dbReference type="ARBA" id="ARBA00048160"/>
    </source>
</evidence>
<dbReference type="Pfam" id="PF00349">
    <property type="entry name" value="Hexokinase_1"/>
    <property type="match status" value="1"/>
</dbReference>
<evidence type="ECO:0000256" key="5">
    <source>
        <dbReference type="ARBA" id="ARBA00022741"/>
    </source>
</evidence>
<evidence type="ECO:0000256" key="6">
    <source>
        <dbReference type="ARBA" id="ARBA00022777"/>
    </source>
</evidence>
<keyword evidence="7 12" id="KW-0067">ATP-binding</keyword>
<evidence type="ECO:0000256" key="2">
    <source>
        <dbReference type="ARBA" id="ARBA00005028"/>
    </source>
</evidence>
<evidence type="ECO:0000259" key="14">
    <source>
        <dbReference type="Pfam" id="PF03727"/>
    </source>
</evidence>
<dbReference type="Pfam" id="PF03727">
    <property type="entry name" value="Hexokinase_2"/>
    <property type="match status" value="1"/>
</dbReference>
<comment type="catalytic activity">
    <reaction evidence="10">
        <text>D-fructose + ATP = D-fructose 6-phosphate + ADP + H(+)</text>
        <dbReference type="Rhea" id="RHEA:16125"/>
        <dbReference type="ChEBI" id="CHEBI:15378"/>
        <dbReference type="ChEBI" id="CHEBI:30616"/>
        <dbReference type="ChEBI" id="CHEBI:37721"/>
        <dbReference type="ChEBI" id="CHEBI:61527"/>
        <dbReference type="ChEBI" id="CHEBI:456216"/>
        <dbReference type="EC" id="2.7.1.1"/>
    </reaction>
    <physiologicalReaction direction="left-to-right" evidence="10">
        <dbReference type="Rhea" id="RHEA:16126"/>
    </physiologicalReaction>
</comment>
<dbReference type="GO" id="GO:0005739">
    <property type="term" value="C:mitochondrion"/>
    <property type="evidence" value="ECO:0007669"/>
    <property type="project" value="TreeGrafter"/>
</dbReference>
<comment type="pathway">
    <text evidence="2">Carbohydrate metabolism; hexose metabolism.</text>
</comment>
<reference evidence="15 16" key="1">
    <citation type="journal article" date="2018" name="New Phytol.">
        <title>Phylogenomics of Endogonaceae and evolution of mycorrhizas within Mucoromycota.</title>
        <authorList>
            <person name="Chang Y."/>
            <person name="Desiro A."/>
            <person name="Na H."/>
            <person name="Sandor L."/>
            <person name="Lipzen A."/>
            <person name="Clum A."/>
            <person name="Barry K."/>
            <person name="Grigoriev I.V."/>
            <person name="Martin F.M."/>
            <person name="Stajich J.E."/>
            <person name="Smith M.E."/>
            <person name="Bonito G."/>
            <person name="Spatafora J.W."/>
        </authorList>
    </citation>
    <scope>NUCLEOTIDE SEQUENCE [LARGE SCALE GENOMIC DNA]</scope>
    <source>
        <strain evidence="15 16">AD002</strain>
    </source>
</reference>
<keyword evidence="6 12" id="KW-0418">Kinase</keyword>
<dbReference type="UniPathway" id="UPA00109">
    <property type="reaction ID" value="UER00180"/>
</dbReference>
<keyword evidence="4 12" id="KW-0808">Transferase</keyword>
<dbReference type="InterPro" id="IPR001312">
    <property type="entry name" value="Hexokinase"/>
</dbReference>
<dbReference type="GO" id="GO:0001678">
    <property type="term" value="P:intracellular glucose homeostasis"/>
    <property type="evidence" value="ECO:0007669"/>
    <property type="project" value="InterPro"/>
</dbReference>
<evidence type="ECO:0000256" key="10">
    <source>
        <dbReference type="ARBA" id="ARBA00047905"/>
    </source>
</evidence>
<evidence type="ECO:0000313" key="16">
    <source>
        <dbReference type="Proteomes" id="UP000274822"/>
    </source>
</evidence>
<keyword evidence="5 12" id="KW-0547">Nucleotide-binding</keyword>
<proteinExistence type="inferred from homology"/>
<evidence type="ECO:0000256" key="7">
    <source>
        <dbReference type="ARBA" id="ARBA00022840"/>
    </source>
</evidence>
<evidence type="ECO:0000256" key="9">
    <source>
        <dbReference type="ARBA" id="ARBA00044613"/>
    </source>
</evidence>
<dbReference type="CDD" id="cd24018">
    <property type="entry name" value="ASKHA_NBD_HK_fungi"/>
    <property type="match status" value="1"/>
</dbReference>
<dbReference type="EC" id="2.7.1.-" evidence="12"/>
<dbReference type="GO" id="GO:0008865">
    <property type="term" value="F:fructokinase activity"/>
    <property type="evidence" value="ECO:0007669"/>
    <property type="project" value="TreeGrafter"/>
</dbReference>
<accession>A0A433QND9</accession>
<evidence type="ECO:0000256" key="3">
    <source>
        <dbReference type="ARBA" id="ARBA00009225"/>
    </source>
</evidence>
<dbReference type="InterPro" id="IPR022672">
    <property type="entry name" value="Hexokinase_N"/>
</dbReference>
<dbReference type="EMBL" id="RBNJ01003097">
    <property type="protein sequence ID" value="RUS31291.1"/>
    <property type="molecule type" value="Genomic_DNA"/>
</dbReference>
<comment type="catalytic activity">
    <reaction evidence="11">
        <text>D-glucose + ATP = D-glucose 6-phosphate + ADP + H(+)</text>
        <dbReference type="Rhea" id="RHEA:17825"/>
        <dbReference type="ChEBI" id="CHEBI:4167"/>
        <dbReference type="ChEBI" id="CHEBI:15378"/>
        <dbReference type="ChEBI" id="CHEBI:30616"/>
        <dbReference type="ChEBI" id="CHEBI:61548"/>
        <dbReference type="ChEBI" id="CHEBI:456216"/>
        <dbReference type="EC" id="2.7.1.1"/>
    </reaction>
    <physiologicalReaction direction="left-to-right" evidence="11">
        <dbReference type="Rhea" id="RHEA:17826"/>
    </physiologicalReaction>
</comment>
<dbReference type="Gene3D" id="3.30.420.40">
    <property type="match status" value="1"/>
</dbReference>
<dbReference type="Proteomes" id="UP000274822">
    <property type="component" value="Unassembled WGS sequence"/>
</dbReference>
<dbReference type="PANTHER" id="PTHR19443:SF16">
    <property type="entry name" value="HEXOKINASE TYPE 1-RELATED"/>
    <property type="match status" value="1"/>
</dbReference>
<name>A0A433QND9_9FUNG</name>
<comment type="caution">
    <text evidence="15">The sequence shown here is derived from an EMBL/GenBank/DDBJ whole genome shotgun (WGS) entry which is preliminary data.</text>
</comment>
<evidence type="ECO:0000256" key="1">
    <source>
        <dbReference type="ARBA" id="ARBA00004888"/>
    </source>
</evidence>
<dbReference type="GO" id="GO:0006006">
    <property type="term" value="P:glucose metabolic process"/>
    <property type="evidence" value="ECO:0007669"/>
    <property type="project" value="TreeGrafter"/>
</dbReference>
<comment type="similarity">
    <text evidence="3 12">Belongs to the hexokinase family.</text>
</comment>
<feature type="domain" description="Hexokinase C-terminal" evidence="14">
    <location>
        <begin position="287"/>
        <end position="522"/>
    </location>
</feature>
<dbReference type="InterPro" id="IPR022673">
    <property type="entry name" value="Hexokinase_C"/>
</dbReference>
<dbReference type="PRINTS" id="PR00475">
    <property type="entry name" value="HEXOKINASE"/>
</dbReference>
<evidence type="ECO:0000256" key="8">
    <source>
        <dbReference type="ARBA" id="ARBA00023152"/>
    </source>
</evidence>
<dbReference type="GO" id="GO:0004340">
    <property type="term" value="F:glucokinase activity"/>
    <property type="evidence" value="ECO:0007669"/>
    <property type="project" value="TreeGrafter"/>
</dbReference>
<evidence type="ECO:0000256" key="4">
    <source>
        <dbReference type="ARBA" id="ARBA00022679"/>
    </source>
</evidence>
<gene>
    <name evidence="15" type="ORF">BC938DRAFT_478101</name>
</gene>
<dbReference type="InterPro" id="IPR043129">
    <property type="entry name" value="ATPase_NBD"/>
</dbReference>
<comment type="pathway">
    <text evidence="1">Carbohydrate degradation; glycolysis; D-glyceraldehyde 3-phosphate and glycerone phosphate from D-glucose: step 1/4.</text>
</comment>
<keyword evidence="16" id="KW-1185">Reference proteome</keyword>
<dbReference type="SUPFAM" id="SSF53067">
    <property type="entry name" value="Actin-like ATPase domain"/>
    <property type="match status" value="2"/>
</dbReference>
<dbReference type="AlphaFoldDB" id="A0A433QND9"/>
<dbReference type="PROSITE" id="PS51748">
    <property type="entry name" value="HEXOKINASE_2"/>
    <property type="match status" value="1"/>
</dbReference>
<organism evidence="15 16">
    <name type="scientific">Jimgerdemannia flammicorona</name>
    <dbReference type="NCBI Taxonomy" id="994334"/>
    <lineage>
        <taxon>Eukaryota</taxon>
        <taxon>Fungi</taxon>
        <taxon>Fungi incertae sedis</taxon>
        <taxon>Mucoromycota</taxon>
        <taxon>Mucoromycotina</taxon>
        <taxon>Endogonomycetes</taxon>
        <taxon>Endogonales</taxon>
        <taxon>Endogonaceae</taxon>
        <taxon>Jimgerdemannia</taxon>
    </lineage>
</organism>
<dbReference type="Gene3D" id="1.10.287.1250">
    <property type="match status" value="1"/>
</dbReference>
<dbReference type="FunFam" id="3.30.420.40:FF:000805">
    <property type="entry name" value="Hexokinase-2"/>
    <property type="match status" value="1"/>
</dbReference>
<dbReference type="GO" id="GO:0005524">
    <property type="term" value="F:ATP binding"/>
    <property type="evidence" value="ECO:0007669"/>
    <property type="project" value="UniProtKB-UniRule"/>
</dbReference>
<evidence type="ECO:0000256" key="12">
    <source>
        <dbReference type="RuleBase" id="RU362007"/>
    </source>
</evidence>
<evidence type="ECO:0000259" key="13">
    <source>
        <dbReference type="Pfam" id="PF00349"/>
    </source>
</evidence>
<dbReference type="GO" id="GO:0005829">
    <property type="term" value="C:cytosol"/>
    <property type="evidence" value="ECO:0007669"/>
    <property type="project" value="TreeGrafter"/>
</dbReference>
<sequence>MPSPTTDISAIDASFGCTDGQEQALQKIIAQFQLPVDKMRQIAKDMRTEMDKGLGQHTDAALRMIPSYLSEHPTGQETGVSYALELNGANIRILQVTFQGRGKISTRQQKFTASETLKHGDVRNLFDYLAECVGSFLTAMGTEETITMGFTFAFPVNQTAANHGTLITWTKGFEVTGAEGRDVVDLLQQSLRRKHLPVQVNALVNGTVGTLLAHNYKSLDTLLGCTFSNGTNCGKMCLRPNMQLDRETRNVDRYNDAIVIGRGVNKFGESPPVAFKKRNFHPPPSPAYYEKLEAIPKYDGPPTPSSEMIVNTEWGAFGDDHRSYLPLTRYDNALNRLSSNPGVHIYEKMVSGLYLGEILRQIVLDLVDRRLLFVGPGGQQELGRYSHEINTHNAFETSYAGQIEQDSTPELDDTRHILEAVLGLGEGATTLTDRKMVRRLCEVVGVRAARLCAAGISSVINKRGAVEGGVTISVDGTIFQHYPNFTSRVHEALRELYGNSVDLINIGTTRDGPGVGAALAAMLNTKRRTQTVAQ</sequence>